<name>A0ACC2UEE2_9FUNG</name>
<evidence type="ECO:0000313" key="2">
    <source>
        <dbReference type="Proteomes" id="UP001165960"/>
    </source>
</evidence>
<reference evidence="1" key="1">
    <citation type="submission" date="2022-04" db="EMBL/GenBank/DDBJ databases">
        <title>Genome of the entomopathogenic fungus Entomophthora muscae.</title>
        <authorList>
            <person name="Elya C."/>
            <person name="Lovett B.R."/>
            <person name="Lee E."/>
            <person name="Macias A.M."/>
            <person name="Hajek A.E."/>
            <person name="De Bivort B.L."/>
            <person name="Kasson M.T."/>
            <person name="De Fine Licht H.H."/>
            <person name="Stajich J.E."/>
        </authorList>
    </citation>
    <scope>NUCLEOTIDE SEQUENCE</scope>
    <source>
        <strain evidence="1">Berkeley</strain>
    </source>
</reference>
<proteinExistence type="predicted"/>
<dbReference type="EMBL" id="QTSX02000780">
    <property type="protein sequence ID" value="KAJ9085122.1"/>
    <property type="molecule type" value="Genomic_DNA"/>
</dbReference>
<comment type="caution">
    <text evidence="1">The sequence shown here is derived from an EMBL/GenBank/DDBJ whole genome shotgun (WGS) entry which is preliminary data.</text>
</comment>
<sequence>MKSFTTISPIKNAPLFTKNFAGPGEIDLAVKKSHEAFLEWRKVPIKKRIAIVQRFLEELLKDKKELAKEITLMMGRPIRYTEGELSTLKDRADYMISVAENSLSPIQTEDKPGFKRYIERVPLGVILLIAPWNYPYITSINGVVPSLLAGNTVILKHSPQTPTVAEHYEKAFKKAGLPNNVFQFLHIDNDDVVRAVRHPLVKFVNFTGSVQNGLKVQEAASSKFMATGLELGGKDPAYVRKDADVNYAAEQLVDGVMFNSGQSCCSVERIYVDEAIFDQFVAKFVEVTKDYKLGDPLDPETTLGPMVSLSSAEFVRKQVNEAIAQGAKPLIDASLFPRAKEGSNYVAPQVLINVNHSMSIMKDESFGPVVGIMKVKSDQEAIELMNDSEFGLTASIWTSELDAASSIGDYVETGTIFMNRCDFPDPALAWVGVKNSGRGCTLSTVAFESLTRPKSYHLKYQL</sequence>
<organism evidence="1 2">
    <name type="scientific">Entomophthora muscae</name>
    <dbReference type="NCBI Taxonomy" id="34485"/>
    <lineage>
        <taxon>Eukaryota</taxon>
        <taxon>Fungi</taxon>
        <taxon>Fungi incertae sedis</taxon>
        <taxon>Zoopagomycota</taxon>
        <taxon>Entomophthoromycotina</taxon>
        <taxon>Entomophthoromycetes</taxon>
        <taxon>Entomophthorales</taxon>
        <taxon>Entomophthoraceae</taxon>
        <taxon>Entomophthora</taxon>
    </lineage>
</organism>
<gene>
    <name evidence="1" type="ORF">DSO57_1016953</name>
</gene>
<dbReference type="Proteomes" id="UP001165960">
    <property type="component" value="Unassembled WGS sequence"/>
</dbReference>
<evidence type="ECO:0000313" key="1">
    <source>
        <dbReference type="EMBL" id="KAJ9085122.1"/>
    </source>
</evidence>
<keyword evidence="2" id="KW-1185">Reference proteome</keyword>
<protein>
    <submittedName>
        <fullName evidence="1">Uncharacterized protein</fullName>
    </submittedName>
</protein>
<accession>A0ACC2UEE2</accession>